<keyword evidence="2" id="KW-1185">Reference proteome</keyword>
<protein>
    <submittedName>
        <fullName evidence="1">Uncharacterized protein</fullName>
    </submittedName>
</protein>
<evidence type="ECO:0000313" key="1">
    <source>
        <dbReference type="EMBL" id="OJJ40825.1"/>
    </source>
</evidence>
<dbReference type="Gene3D" id="3.40.50.150">
    <property type="entry name" value="Vaccinia Virus protein VP39"/>
    <property type="match status" value="1"/>
</dbReference>
<evidence type="ECO:0000313" key="2">
    <source>
        <dbReference type="Proteomes" id="UP000184383"/>
    </source>
</evidence>
<proteinExistence type="predicted"/>
<accession>A0A1L9S0Y1</accession>
<name>A0A1L9S0Y1_ASPWE</name>
<dbReference type="Proteomes" id="UP000184383">
    <property type="component" value="Unassembled WGS sequence"/>
</dbReference>
<organism evidence="1 2">
    <name type="scientific">Aspergillus wentii DTO 134E9</name>
    <dbReference type="NCBI Taxonomy" id="1073089"/>
    <lineage>
        <taxon>Eukaryota</taxon>
        <taxon>Fungi</taxon>
        <taxon>Dikarya</taxon>
        <taxon>Ascomycota</taxon>
        <taxon>Pezizomycotina</taxon>
        <taxon>Eurotiomycetes</taxon>
        <taxon>Eurotiomycetidae</taxon>
        <taxon>Eurotiales</taxon>
        <taxon>Aspergillaceae</taxon>
        <taxon>Aspergillus</taxon>
        <taxon>Aspergillus subgen. Cremei</taxon>
    </lineage>
</organism>
<gene>
    <name evidence="1" type="ORF">ASPWEDRAFT_235189</name>
</gene>
<sequence>MAPALSQNVSLLIFSYIVPTSYFDQIIFGNSVDIGISMTTLHWLHSEHPGIGHYYLPLPDAALKDADADLSTFLEKISHEQ</sequence>
<dbReference type="SUPFAM" id="SSF53335">
    <property type="entry name" value="S-adenosyl-L-methionine-dependent methyltransferases"/>
    <property type="match status" value="1"/>
</dbReference>
<dbReference type="OrthoDB" id="1523883at2759"/>
<dbReference type="AlphaFoldDB" id="A0A1L9S0Y1"/>
<dbReference type="EMBL" id="KV878209">
    <property type="protein sequence ID" value="OJJ40825.1"/>
    <property type="molecule type" value="Genomic_DNA"/>
</dbReference>
<dbReference type="RefSeq" id="XP_040694501.1">
    <property type="nucleotide sequence ID" value="XM_040832494.1"/>
</dbReference>
<reference evidence="2" key="1">
    <citation type="journal article" date="2017" name="Genome Biol.">
        <title>Comparative genomics reveals high biological diversity and specific adaptations in the industrially and medically important fungal genus Aspergillus.</title>
        <authorList>
            <person name="de Vries R.P."/>
            <person name="Riley R."/>
            <person name="Wiebenga A."/>
            <person name="Aguilar-Osorio G."/>
            <person name="Amillis S."/>
            <person name="Uchima C.A."/>
            <person name="Anderluh G."/>
            <person name="Asadollahi M."/>
            <person name="Askin M."/>
            <person name="Barry K."/>
            <person name="Battaglia E."/>
            <person name="Bayram O."/>
            <person name="Benocci T."/>
            <person name="Braus-Stromeyer S.A."/>
            <person name="Caldana C."/>
            <person name="Canovas D."/>
            <person name="Cerqueira G.C."/>
            <person name="Chen F."/>
            <person name="Chen W."/>
            <person name="Choi C."/>
            <person name="Clum A."/>
            <person name="Dos Santos R.A."/>
            <person name="Damasio A.R."/>
            <person name="Diallinas G."/>
            <person name="Emri T."/>
            <person name="Fekete E."/>
            <person name="Flipphi M."/>
            <person name="Freyberg S."/>
            <person name="Gallo A."/>
            <person name="Gournas C."/>
            <person name="Habgood R."/>
            <person name="Hainaut M."/>
            <person name="Harispe M.L."/>
            <person name="Henrissat B."/>
            <person name="Hilden K.S."/>
            <person name="Hope R."/>
            <person name="Hossain A."/>
            <person name="Karabika E."/>
            <person name="Karaffa L."/>
            <person name="Karanyi Z."/>
            <person name="Krasevec N."/>
            <person name="Kuo A."/>
            <person name="Kusch H."/>
            <person name="LaButti K."/>
            <person name="Lagendijk E.L."/>
            <person name="Lapidus A."/>
            <person name="Levasseur A."/>
            <person name="Lindquist E."/>
            <person name="Lipzen A."/>
            <person name="Logrieco A.F."/>
            <person name="MacCabe A."/>
            <person name="Maekelae M.R."/>
            <person name="Malavazi I."/>
            <person name="Melin P."/>
            <person name="Meyer V."/>
            <person name="Mielnichuk N."/>
            <person name="Miskei M."/>
            <person name="Molnar A.P."/>
            <person name="Mule G."/>
            <person name="Ngan C.Y."/>
            <person name="Orejas M."/>
            <person name="Orosz E."/>
            <person name="Ouedraogo J.P."/>
            <person name="Overkamp K.M."/>
            <person name="Park H.-S."/>
            <person name="Perrone G."/>
            <person name="Piumi F."/>
            <person name="Punt P.J."/>
            <person name="Ram A.F."/>
            <person name="Ramon A."/>
            <person name="Rauscher S."/>
            <person name="Record E."/>
            <person name="Riano-Pachon D.M."/>
            <person name="Robert V."/>
            <person name="Roehrig J."/>
            <person name="Ruller R."/>
            <person name="Salamov A."/>
            <person name="Salih N.S."/>
            <person name="Samson R.A."/>
            <person name="Sandor E."/>
            <person name="Sanguinetti M."/>
            <person name="Schuetze T."/>
            <person name="Sepcic K."/>
            <person name="Shelest E."/>
            <person name="Sherlock G."/>
            <person name="Sophianopoulou V."/>
            <person name="Squina F.M."/>
            <person name="Sun H."/>
            <person name="Susca A."/>
            <person name="Todd R.B."/>
            <person name="Tsang A."/>
            <person name="Unkles S.E."/>
            <person name="van de Wiele N."/>
            <person name="van Rossen-Uffink D."/>
            <person name="Oliveira J.V."/>
            <person name="Vesth T.C."/>
            <person name="Visser J."/>
            <person name="Yu J.-H."/>
            <person name="Zhou M."/>
            <person name="Andersen M.R."/>
            <person name="Archer D.B."/>
            <person name="Baker S.E."/>
            <person name="Benoit I."/>
            <person name="Brakhage A.A."/>
            <person name="Braus G.H."/>
            <person name="Fischer R."/>
            <person name="Frisvad J.C."/>
            <person name="Goldman G.H."/>
            <person name="Houbraken J."/>
            <person name="Oakley B."/>
            <person name="Pocsi I."/>
            <person name="Scazzocchio C."/>
            <person name="Seiboth B."/>
            <person name="vanKuyk P.A."/>
            <person name="Wortman J."/>
            <person name="Dyer P.S."/>
            <person name="Grigoriev I.V."/>
        </authorList>
    </citation>
    <scope>NUCLEOTIDE SEQUENCE [LARGE SCALE GENOMIC DNA]</scope>
    <source>
        <strain evidence="2">DTO 134E9</strain>
    </source>
</reference>
<dbReference type="VEuPathDB" id="FungiDB:ASPWEDRAFT_235189"/>
<dbReference type="InterPro" id="IPR029063">
    <property type="entry name" value="SAM-dependent_MTases_sf"/>
</dbReference>
<dbReference type="GeneID" id="63748342"/>